<keyword evidence="1" id="KW-0812">Transmembrane</keyword>
<feature type="transmembrane region" description="Helical" evidence="1">
    <location>
        <begin position="43"/>
        <end position="62"/>
    </location>
</feature>
<dbReference type="Proteomes" id="UP000199137">
    <property type="component" value="Unassembled WGS sequence"/>
</dbReference>
<evidence type="ECO:0000256" key="1">
    <source>
        <dbReference type="SAM" id="Phobius"/>
    </source>
</evidence>
<organism evidence="2 3">
    <name type="scientific">Amycolatopsis rubida</name>
    <dbReference type="NCBI Taxonomy" id="112413"/>
    <lineage>
        <taxon>Bacteria</taxon>
        <taxon>Bacillati</taxon>
        <taxon>Actinomycetota</taxon>
        <taxon>Actinomycetes</taxon>
        <taxon>Pseudonocardiales</taxon>
        <taxon>Pseudonocardiaceae</taxon>
        <taxon>Amycolatopsis</taxon>
    </lineage>
</organism>
<evidence type="ECO:0000313" key="3">
    <source>
        <dbReference type="Proteomes" id="UP000199137"/>
    </source>
</evidence>
<evidence type="ECO:0000313" key="2">
    <source>
        <dbReference type="EMBL" id="SFO88352.1"/>
    </source>
</evidence>
<protein>
    <submittedName>
        <fullName evidence="2">Uncharacterized protein</fullName>
    </submittedName>
</protein>
<name>A0A1I5KTZ8_9PSEU</name>
<sequence>MARRNASGPAGPVRTASFPDGLDSLLLNPAVSDAELRRERVRAALSPVTVLPCLGGIIVTLVGLMTGIGVVVVCAGVLVVGMSVVAGLDHIANLLTDHRHDAGSPCRLDRVRGEFFFRSRDFSELGEAHHAARILIDSVGELHRSPARAWIDPTIPGKVHRLVWQALCCLDRTRAARSLAVELAADPGSAVGDLAVAARESVGVIDGALSEVVRHVNACLVLVREWEAKLRRAELADLTDHTLAALPVDTDVRRLSEFAEALPQNVFAYVTAARDVLGAGAFPWEQRLPDSAGEEGSS</sequence>
<gene>
    <name evidence="2" type="ORF">SAMN05421854_103332</name>
</gene>
<proteinExistence type="predicted"/>
<keyword evidence="1" id="KW-1133">Transmembrane helix</keyword>
<feature type="transmembrane region" description="Helical" evidence="1">
    <location>
        <begin position="68"/>
        <end position="88"/>
    </location>
</feature>
<reference evidence="2 3" key="1">
    <citation type="submission" date="2016-10" db="EMBL/GenBank/DDBJ databases">
        <authorList>
            <person name="de Groot N.N."/>
        </authorList>
    </citation>
    <scope>NUCLEOTIDE SEQUENCE [LARGE SCALE GENOMIC DNA]</scope>
    <source>
        <strain evidence="2 3">DSM 44637</strain>
    </source>
</reference>
<dbReference type="AlphaFoldDB" id="A0A1I5KTZ8"/>
<dbReference type="RefSeq" id="WP_143132435.1">
    <property type="nucleotide sequence ID" value="NZ_FOWC01000003.1"/>
</dbReference>
<accession>A0A1I5KTZ8</accession>
<keyword evidence="1" id="KW-0472">Membrane</keyword>
<dbReference type="EMBL" id="FOWC01000003">
    <property type="protein sequence ID" value="SFO88352.1"/>
    <property type="molecule type" value="Genomic_DNA"/>
</dbReference>
<dbReference type="OrthoDB" id="3628675at2"/>